<organism evidence="8 9">
    <name type="scientific">Paractinoplanes bogorensis</name>
    <dbReference type="NCBI Taxonomy" id="1610840"/>
    <lineage>
        <taxon>Bacteria</taxon>
        <taxon>Bacillati</taxon>
        <taxon>Actinomycetota</taxon>
        <taxon>Actinomycetes</taxon>
        <taxon>Micromonosporales</taxon>
        <taxon>Micromonosporaceae</taxon>
        <taxon>Paractinoplanes</taxon>
    </lineage>
</organism>
<feature type="domain" description="ABC transporter" evidence="6">
    <location>
        <begin position="307"/>
        <end position="560"/>
    </location>
</feature>
<feature type="transmembrane region" description="Helical" evidence="5">
    <location>
        <begin position="20"/>
        <end position="45"/>
    </location>
</feature>
<proteinExistence type="predicted"/>
<dbReference type="InterPro" id="IPR027417">
    <property type="entry name" value="P-loop_NTPase"/>
</dbReference>
<dbReference type="InterPro" id="IPR003439">
    <property type="entry name" value="ABC_transporter-like_ATP-bd"/>
</dbReference>
<dbReference type="PROSITE" id="PS00211">
    <property type="entry name" value="ABC_TRANSPORTER_1"/>
    <property type="match status" value="1"/>
</dbReference>
<dbReference type="RefSeq" id="WP_215785708.1">
    <property type="nucleotide sequence ID" value="NZ_JAHKKG010000003.1"/>
</dbReference>
<evidence type="ECO:0000259" key="6">
    <source>
        <dbReference type="PROSITE" id="PS50893"/>
    </source>
</evidence>
<dbReference type="SUPFAM" id="SSF90123">
    <property type="entry name" value="ABC transporter transmembrane region"/>
    <property type="match status" value="1"/>
</dbReference>
<sequence>MNGGQTSVLRRAVTRNARRLTVGTTLVSGHQACEALVPIMIGVLVDQAVATGNLARLALGVAALALLFFLLNTVYRLGARRLVDAITEEAHRLRLEVAAKVLDPRGARTGLSAGEVLSVSTSDADRTSYLLDYVPRFAGSLVAVIVSAVSLFLISVPLALAVLVATPLLLGGLQLIGPRITRRVADQQEQAGRATALATDLVTGLRPIRGIGAQDAAARRYHEVSRRSLDATLSAARVQGVYRAVSTTVSALLAGGVAILAGWFALTGRISVGQFITVIGLAQFLIEPLGALAGLPGSVADAKASAARINRVLTAEPARPHGDTTGVAPDARLELNGVRAGALEGLDLHLAPGELVGVVCSPAEADALIRLLAVDTVAESGTVTLGGTALADLADPSRHVLVEPHHADLFTGTLRSNVAIGGESPANLKAALKASAADEVVTAHPDGLDGAVTERGTGLSGGQRQRIALARALFAAPPVLVLHDPTTAVDAVTEHTVAHGVRELRHAPGSRSATLVLTGSPALLAQADRVVMLRDGAVSASGAHAELTASNEAYRAVVLR</sequence>
<evidence type="ECO:0000259" key="7">
    <source>
        <dbReference type="PROSITE" id="PS50929"/>
    </source>
</evidence>
<feature type="domain" description="ABC transmembrane type-1" evidence="7">
    <location>
        <begin position="22"/>
        <end position="301"/>
    </location>
</feature>
<dbReference type="Pfam" id="PF00664">
    <property type="entry name" value="ABC_membrane"/>
    <property type="match status" value="1"/>
</dbReference>
<dbReference type="GO" id="GO:0005524">
    <property type="term" value="F:ATP binding"/>
    <property type="evidence" value="ECO:0007669"/>
    <property type="project" value="UniProtKB-KW"/>
</dbReference>
<keyword evidence="8" id="KW-0547">Nucleotide-binding</keyword>
<dbReference type="InterPro" id="IPR039421">
    <property type="entry name" value="Type_1_exporter"/>
</dbReference>
<evidence type="ECO:0000256" key="1">
    <source>
        <dbReference type="ARBA" id="ARBA00004651"/>
    </source>
</evidence>
<evidence type="ECO:0000256" key="3">
    <source>
        <dbReference type="ARBA" id="ARBA00022989"/>
    </source>
</evidence>
<dbReference type="InterPro" id="IPR011527">
    <property type="entry name" value="ABC1_TM_dom"/>
</dbReference>
<dbReference type="InterPro" id="IPR017871">
    <property type="entry name" value="ABC_transporter-like_CS"/>
</dbReference>
<comment type="subcellular location">
    <subcellularLocation>
        <location evidence="1">Cell membrane</location>
        <topology evidence="1">Multi-pass membrane protein</topology>
    </subcellularLocation>
</comment>
<dbReference type="PROSITE" id="PS50929">
    <property type="entry name" value="ABC_TM1F"/>
    <property type="match status" value="1"/>
</dbReference>
<evidence type="ECO:0000256" key="2">
    <source>
        <dbReference type="ARBA" id="ARBA00022692"/>
    </source>
</evidence>
<evidence type="ECO:0000313" key="9">
    <source>
        <dbReference type="Proteomes" id="UP001519654"/>
    </source>
</evidence>
<dbReference type="EMBL" id="JAHKKG010000003">
    <property type="protein sequence ID" value="MBU2663729.1"/>
    <property type="molecule type" value="Genomic_DNA"/>
</dbReference>
<dbReference type="PANTHER" id="PTHR43394:SF1">
    <property type="entry name" value="ATP-BINDING CASSETTE SUB-FAMILY B MEMBER 10, MITOCHONDRIAL"/>
    <property type="match status" value="1"/>
</dbReference>
<reference evidence="8 9" key="1">
    <citation type="submission" date="2021-06" db="EMBL/GenBank/DDBJ databases">
        <title>Actinoplanes lichenicola sp. nov., and Actinoplanes ovalisporus sp. nov., isolated from lichen in Thailand.</title>
        <authorList>
            <person name="Saeng-In P."/>
            <person name="Kanchanasin P."/>
            <person name="Yuki M."/>
            <person name="Kudo T."/>
            <person name="Ohkuma M."/>
            <person name="Phongsopitanun W."/>
            <person name="Tanasupawat S."/>
        </authorList>
    </citation>
    <scope>NUCLEOTIDE SEQUENCE [LARGE SCALE GENOMIC DNA]</scope>
    <source>
        <strain evidence="8 9">NBRC 110975</strain>
    </source>
</reference>
<keyword evidence="4 5" id="KW-0472">Membrane</keyword>
<evidence type="ECO:0000256" key="5">
    <source>
        <dbReference type="SAM" id="Phobius"/>
    </source>
</evidence>
<feature type="transmembrane region" description="Helical" evidence="5">
    <location>
        <begin position="133"/>
        <end position="152"/>
    </location>
</feature>
<dbReference type="PANTHER" id="PTHR43394">
    <property type="entry name" value="ATP-DEPENDENT PERMEASE MDL1, MITOCHONDRIAL"/>
    <property type="match status" value="1"/>
</dbReference>
<keyword evidence="8" id="KW-0067">ATP-binding</keyword>
<keyword evidence="2 5" id="KW-0812">Transmembrane</keyword>
<feature type="transmembrane region" description="Helical" evidence="5">
    <location>
        <begin position="158"/>
        <end position="177"/>
    </location>
</feature>
<feature type="transmembrane region" description="Helical" evidence="5">
    <location>
        <begin position="57"/>
        <end position="75"/>
    </location>
</feature>
<feature type="transmembrane region" description="Helical" evidence="5">
    <location>
        <begin position="244"/>
        <end position="266"/>
    </location>
</feature>
<dbReference type="Gene3D" id="1.20.1560.10">
    <property type="entry name" value="ABC transporter type 1, transmembrane domain"/>
    <property type="match status" value="1"/>
</dbReference>
<protein>
    <submittedName>
        <fullName evidence="8">ABC transporter ATP-binding protein/permease</fullName>
    </submittedName>
</protein>
<comment type="caution">
    <text evidence="8">The sequence shown here is derived from an EMBL/GenBank/DDBJ whole genome shotgun (WGS) entry which is preliminary data.</text>
</comment>
<dbReference type="Gene3D" id="3.40.50.300">
    <property type="entry name" value="P-loop containing nucleotide triphosphate hydrolases"/>
    <property type="match status" value="1"/>
</dbReference>
<name>A0ABS5YJS0_9ACTN</name>
<keyword evidence="9" id="KW-1185">Reference proteome</keyword>
<accession>A0ABS5YJS0</accession>
<dbReference type="Proteomes" id="UP001519654">
    <property type="component" value="Unassembled WGS sequence"/>
</dbReference>
<dbReference type="PROSITE" id="PS50893">
    <property type="entry name" value="ABC_TRANSPORTER_2"/>
    <property type="match status" value="1"/>
</dbReference>
<dbReference type="SUPFAM" id="SSF52540">
    <property type="entry name" value="P-loop containing nucleoside triphosphate hydrolases"/>
    <property type="match status" value="1"/>
</dbReference>
<gene>
    <name evidence="8" type="ORF">KOI35_09435</name>
</gene>
<dbReference type="CDD" id="cd07346">
    <property type="entry name" value="ABC_6TM_exporters"/>
    <property type="match status" value="1"/>
</dbReference>
<evidence type="ECO:0000256" key="4">
    <source>
        <dbReference type="ARBA" id="ARBA00023136"/>
    </source>
</evidence>
<dbReference type="Pfam" id="PF00005">
    <property type="entry name" value="ABC_tran"/>
    <property type="match status" value="1"/>
</dbReference>
<keyword evidence="3 5" id="KW-1133">Transmembrane helix</keyword>
<evidence type="ECO:0000313" key="8">
    <source>
        <dbReference type="EMBL" id="MBU2663729.1"/>
    </source>
</evidence>
<dbReference type="InterPro" id="IPR036640">
    <property type="entry name" value="ABC1_TM_sf"/>
</dbReference>